<gene>
    <name evidence="1" type="ORF">CK820_G0034651</name>
</gene>
<evidence type="ECO:0000313" key="2">
    <source>
        <dbReference type="Proteomes" id="UP000236370"/>
    </source>
</evidence>
<sequence length="53" mass="6215">MILMEGIGCMRHSSLTRQPKLPYRSLASARGGLQEFVSVWVRDPRIQKEDFWH</sequence>
<dbReference type="Proteomes" id="UP000236370">
    <property type="component" value="Unassembled WGS sequence"/>
</dbReference>
<feature type="non-terminal residue" evidence="1">
    <location>
        <position position="53"/>
    </location>
</feature>
<proteinExistence type="predicted"/>
<evidence type="ECO:0000313" key="1">
    <source>
        <dbReference type="EMBL" id="PNI40333.1"/>
    </source>
</evidence>
<dbReference type="EMBL" id="NBAG03000325">
    <property type="protein sequence ID" value="PNI40333.1"/>
    <property type="molecule type" value="Genomic_DNA"/>
</dbReference>
<protein>
    <submittedName>
        <fullName evidence="1">SNX10 isoform 9</fullName>
    </submittedName>
</protein>
<name>A0A2J8KZ87_PANTR</name>
<dbReference type="AlphaFoldDB" id="A0A2J8KZ87"/>
<organism evidence="1 2">
    <name type="scientific">Pan troglodytes</name>
    <name type="common">Chimpanzee</name>
    <dbReference type="NCBI Taxonomy" id="9598"/>
    <lineage>
        <taxon>Eukaryota</taxon>
        <taxon>Metazoa</taxon>
        <taxon>Chordata</taxon>
        <taxon>Craniata</taxon>
        <taxon>Vertebrata</taxon>
        <taxon>Euteleostomi</taxon>
        <taxon>Mammalia</taxon>
        <taxon>Eutheria</taxon>
        <taxon>Euarchontoglires</taxon>
        <taxon>Primates</taxon>
        <taxon>Haplorrhini</taxon>
        <taxon>Catarrhini</taxon>
        <taxon>Hominidae</taxon>
        <taxon>Pan</taxon>
    </lineage>
</organism>
<reference evidence="1 2" key="1">
    <citation type="submission" date="2017-12" db="EMBL/GenBank/DDBJ databases">
        <title>High-resolution comparative analysis of great ape genomes.</title>
        <authorList>
            <person name="Pollen A."/>
            <person name="Hastie A."/>
            <person name="Hormozdiari F."/>
            <person name="Dougherty M."/>
            <person name="Liu R."/>
            <person name="Chaisson M."/>
            <person name="Hoppe E."/>
            <person name="Hill C."/>
            <person name="Pang A."/>
            <person name="Hillier L."/>
            <person name="Baker C."/>
            <person name="Armstrong J."/>
            <person name="Shendure J."/>
            <person name="Paten B."/>
            <person name="Wilson R."/>
            <person name="Chao H."/>
            <person name="Schneider V."/>
            <person name="Ventura M."/>
            <person name="Kronenberg Z."/>
            <person name="Murali S."/>
            <person name="Gordon D."/>
            <person name="Cantsilieris S."/>
            <person name="Munson K."/>
            <person name="Nelson B."/>
            <person name="Raja A."/>
            <person name="Underwood J."/>
            <person name="Diekhans M."/>
            <person name="Fiddes I."/>
            <person name="Haussler D."/>
            <person name="Eichler E."/>
        </authorList>
    </citation>
    <scope>NUCLEOTIDE SEQUENCE [LARGE SCALE GENOMIC DNA]</scope>
    <source>
        <strain evidence="1">Yerkes chimp pedigree #C0471</strain>
    </source>
</reference>
<comment type="caution">
    <text evidence="1">The sequence shown here is derived from an EMBL/GenBank/DDBJ whole genome shotgun (WGS) entry which is preliminary data.</text>
</comment>
<accession>A0A2J8KZ87</accession>